<dbReference type="AlphaFoldDB" id="A0A9E2KRE3"/>
<gene>
    <name evidence="2" type="ORF">H9806_05960</name>
</gene>
<dbReference type="Proteomes" id="UP000823844">
    <property type="component" value="Unassembled WGS sequence"/>
</dbReference>
<evidence type="ECO:0000256" key="1">
    <source>
        <dbReference type="SAM" id="Phobius"/>
    </source>
</evidence>
<keyword evidence="1" id="KW-1133">Transmembrane helix</keyword>
<dbReference type="EMBL" id="JAHLFT010000076">
    <property type="protein sequence ID" value="MBU3828656.1"/>
    <property type="molecule type" value="Genomic_DNA"/>
</dbReference>
<evidence type="ECO:0000313" key="3">
    <source>
        <dbReference type="Proteomes" id="UP000823844"/>
    </source>
</evidence>
<reference evidence="2" key="1">
    <citation type="journal article" date="2021" name="PeerJ">
        <title>Extensive microbial diversity within the chicken gut microbiome revealed by metagenomics and culture.</title>
        <authorList>
            <person name="Gilroy R."/>
            <person name="Ravi A."/>
            <person name="Getino M."/>
            <person name="Pursley I."/>
            <person name="Horton D.L."/>
            <person name="Alikhan N.F."/>
            <person name="Baker D."/>
            <person name="Gharbi K."/>
            <person name="Hall N."/>
            <person name="Watson M."/>
            <person name="Adriaenssens E.M."/>
            <person name="Foster-Nyarko E."/>
            <person name="Jarju S."/>
            <person name="Secka A."/>
            <person name="Antonio M."/>
            <person name="Oren A."/>
            <person name="Chaudhuri R.R."/>
            <person name="La Ragione R."/>
            <person name="Hildebrand F."/>
            <person name="Pallen M.J."/>
        </authorList>
    </citation>
    <scope>NUCLEOTIDE SEQUENCE</scope>
    <source>
        <strain evidence="2">F6-686</strain>
    </source>
</reference>
<feature type="transmembrane region" description="Helical" evidence="1">
    <location>
        <begin position="12"/>
        <end position="33"/>
    </location>
</feature>
<comment type="caution">
    <text evidence="2">The sequence shown here is derived from an EMBL/GenBank/DDBJ whole genome shotgun (WGS) entry which is preliminary data.</text>
</comment>
<keyword evidence="1" id="KW-0812">Transmembrane</keyword>
<accession>A0A9E2KRE3</accession>
<protein>
    <submittedName>
        <fullName evidence="2">Uncharacterized protein</fullName>
    </submittedName>
</protein>
<keyword evidence="1" id="KW-0472">Membrane</keyword>
<name>A0A9E2KRE3_9LACO</name>
<reference evidence="2" key="2">
    <citation type="submission" date="2021-04" db="EMBL/GenBank/DDBJ databases">
        <authorList>
            <person name="Gilroy R."/>
        </authorList>
    </citation>
    <scope>NUCLEOTIDE SEQUENCE</scope>
    <source>
        <strain evidence="2">F6-686</strain>
    </source>
</reference>
<dbReference type="SUPFAM" id="SSF63825">
    <property type="entry name" value="YWTD domain"/>
    <property type="match status" value="1"/>
</dbReference>
<sequence>MVKKLGRIIKIFVLLLIAGAVIGIAGYFGYQWYEEHELNVNRPKVVKAQDGTNTNAAWYSNSFYQKQLKKKYSFINKVSNYVPPRTWDGKDFVIPGLISTKSYNFKTGNFDTATKMTPQGLTVAGKYILITAYDGDHEHASVIYVIDRRTGKYFKTIQVKGKPHLGGIAYDPVGKNVWLTGSIGKSSALMAFPVKEIGKYDEKRHSPIEYIHEISIPTLERASTVTYYDNQLFVGLFNMYKRGRVASYTISRSGKNKNSISNNEIKSVTGTISWSDPDGVTSMDKQVQGIAIYDNKIFVSQSYGSKDSKLYIFPSTALHALDEKNAELVISMPPYLEQIVAYKGQLLCLFESGSRQYAKPNIMIMDRILSININALFGN</sequence>
<organism evidence="2 3">
    <name type="scientific">Candidatus Lactobacillus pullistercoris</name>
    <dbReference type="NCBI Taxonomy" id="2838636"/>
    <lineage>
        <taxon>Bacteria</taxon>
        <taxon>Bacillati</taxon>
        <taxon>Bacillota</taxon>
        <taxon>Bacilli</taxon>
        <taxon>Lactobacillales</taxon>
        <taxon>Lactobacillaceae</taxon>
        <taxon>Lactobacillus</taxon>
    </lineage>
</organism>
<evidence type="ECO:0000313" key="2">
    <source>
        <dbReference type="EMBL" id="MBU3828656.1"/>
    </source>
</evidence>
<proteinExistence type="predicted"/>